<dbReference type="RefSeq" id="WP_374215764.1">
    <property type="nucleotide sequence ID" value="NZ_OW150024.1"/>
</dbReference>
<evidence type="ECO:0000313" key="3">
    <source>
        <dbReference type="EMBL" id="CAH2032537.1"/>
    </source>
</evidence>
<dbReference type="InterPro" id="IPR025420">
    <property type="entry name" value="DUF4143"/>
</dbReference>
<dbReference type="SUPFAM" id="SSF52540">
    <property type="entry name" value="P-loop containing nucleoside triphosphate hydrolases"/>
    <property type="match status" value="1"/>
</dbReference>
<name>A0ABN8HME4_9BACT</name>
<dbReference type="PANTHER" id="PTHR43566:SF2">
    <property type="entry name" value="DUF4143 DOMAIN-CONTAINING PROTEIN"/>
    <property type="match status" value="1"/>
</dbReference>
<evidence type="ECO:0000313" key="4">
    <source>
        <dbReference type="Proteomes" id="UP001295463"/>
    </source>
</evidence>
<evidence type="ECO:0000259" key="2">
    <source>
        <dbReference type="Pfam" id="PF13635"/>
    </source>
</evidence>
<dbReference type="Pfam" id="PF13635">
    <property type="entry name" value="DUF4143"/>
    <property type="match status" value="1"/>
</dbReference>
<keyword evidence="4" id="KW-1185">Reference proteome</keyword>
<dbReference type="PANTHER" id="PTHR43566">
    <property type="entry name" value="CONSERVED PROTEIN"/>
    <property type="match status" value="1"/>
</dbReference>
<feature type="domain" description="AAA" evidence="1">
    <location>
        <begin position="18"/>
        <end position="133"/>
    </location>
</feature>
<dbReference type="Pfam" id="PF13173">
    <property type="entry name" value="AAA_14"/>
    <property type="match status" value="1"/>
</dbReference>
<dbReference type="CDD" id="cd02019">
    <property type="entry name" value="NK"/>
    <property type="match status" value="1"/>
</dbReference>
<organism evidence="3 4">
    <name type="scientific">Trichlorobacter ammonificans</name>
    <dbReference type="NCBI Taxonomy" id="2916410"/>
    <lineage>
        <taxon>Bacteria</taxon>
        <taxon>Pseudomonadati</taxon>
        <taxon>Thermodesulfobacteriota</taxon>
        <taxon>Desulfuromonadia</taxon>
        <taxon>Geobacterales</taxon>
        <taxon>Geobacteraceae</taxon>
        <taxon>Trichlorobacter</taxon>
    </lineage>
</organism>
<accession>A0ABN8HME4</accession>
<feature type="domain" description="DUF4143" evidence="2">
    <location>
        <begin position="175"/>
        <end position="334"/>
    </location>
</feature>
<reference evidence="3 4" key="1">
    <citation type="submission" date="2022-03" db="EMBL/GenBank/DDBJ databases">
        <authorList>
            <person name="Koch H."/>
        </authorList>
    </citation>
    <scope>NUCLEOTIDE SEQUENCE [LARGE SCALE GENOMIC DNA]</scope>
    <source>
        <strain evidence="3 4">G1</strain>
    </source>
</reference>
<dbReference type="EMBL" id="OW150024">
    <property type="protein sequence ID" value="CAH2032537.1"/>
    <property type="molecule type" value="Genomic_DNA"/>
</dbReference>
<dbReference type="InterPro" id="IPR041682">
    <property type="entry name" value="AAA_14"/>
</dbReference>
<gene>
    <name evidence="3" type="ORF">GEAMG1_2701</name>
</gene>
<dbReference type="Proteomes" id="UP001295463">
    <property type="component" value="Chromosome"/>
</dbReference>
<evidence type="ECO:0000259" key="1">
    <source>
        <dbReference type="Pfam" id="PF13173"/>
    </source>
</evidence>
<protein>
    <submittedName>
        <fullName evidence="3">AAA family ATPase</fullName>
    </submittedName>
</protein>
<proteinExistence type="predicted"/>
<dbReference type="InterPro" id="IPR027417">
    <property type="entry name" value="P-loop_NTPase"/>
</dbReference>
<sequence length="388" mass="43307">MIKRKSEQTVQRLAHGFPVIAITGPRQSGKTTLARATFPDKPYLSLEDPDVRVIAESDPRRLLAGYPDGAILDEVQRAPHLFSYLQTHVDANLRPGMFVLTGSQQFGLLAGISQSLAGRVGMVQLLPLGINELADASLLPATLDELLFTGGYPALHDRDLLPGDWFAGYVATYVERDVRQLINVRDLSTFQRFLRMCAARTGQLLNLSSLAADCGITHNTAAAWIAVLEASYIIHLLRPHHRNFNKRLVKSPKLYFCDAGLAAWLLGIHKPEDMAFHAQRGNLFETLMVAEFLKQRWNDGRPSNLYFWRDSRGLEVDLLLEEGERLMPVEIKSGTTVAADFTDNLRKWVHLSGNTEQISWLIYGGDQRFDSGTTRILPWGQAGTIGTE</sequence>